<evidence type="ECO:0000313" key="7">
    <source>
        <dbReference type="EMBL" id="RDK87781.1"/>
    </source>
</evidence>
<dbReference type="Proteomes" id="UP000254848">
    <property type="component" value="Unassembled WGS sequence"/>
</dbReference>
<evidence type="ECO:0000256" key="1">
    <source>
        <dbReference type="ARBA" id="ARBA00022737"/>
    </source>
</evidence>
<dbReference type="EMBL" id="QRAP01000008">
    <property type="protein sequence ID" value="RDK87781.1"/>
    <property type="molecule type" value="Genomic_DNA"/>
</dbReference>
<protein>
    <recommendedName>
        <fullName evidence="5">Probable ATP-binding protein YbiT</fullName>
    </recommendedName>
</protein>
<dbReference type="NCBIfam" id="NF011646">
    <property type="entry name" value="PRK15064.1"/>
    <property type="match status" value="1"/>
</dbReference>
<dbReference type="FunFam" id="3.40.50.300:FF:000011">
    <property type="entry name" value="Putative ABC transporter ATP-binding component"/>
    <property type="match status" value="1"/>
</dbReference>
<dbReference type="RefSeq" id="WP_115459544.1">
    <property type="nucleotide sequence ID" value="NZ_QRAP01000008.1"/>
</dbReference>
<dbReference type="CDD" id="cd03221">
    <property type="entry name" value="ABCF_EF-3"/>
    <property type="match status" value="2"/>
</dbReference>
<dbReference type="GO" id="GO:0016887">
    <property type="term" value="F:ATP hydrolysis activity"/>
    <property type="evidence" value="ECO:0007669"/>
    <property type="project" value="InterPro"/>
</dbReference>
<dbReference type="InterPro" id="IPR027417">
    <property type="entry name" value="P-loop_NTPase"/>
</dbReference>
<dbReference type="InterPro" id="IPR003593">
    <property type="entry name" value="AAA+_ATPase"/>
</dbReference>
<dbReference type="GO" id="GO:0005524">
    <property type="term" value="F:ATP binding"/>
    <property type="evidence" value="ECO:0007669"/>
    <property type="project" value="UniProtKB-KW"/>
</dbReference>
<evidence type="ECO:0000313" key="8">
    <source>
        <dbReference type="Proteomes" id="UP000254848"/>
    </source>
</evidence>
<comment type="caution">
    <text evidence="7">The sequence shown here is derived from an EMBL/GenBank/DDBJ whole genome shotgun (WGS) entry which is preliminary data.</text>
</comment>
<dbReference type="PANTHER" id="PTHR19211:SF96">
    <property type="entry name" value="ATP-BINDING PROTEIN YBIT-RELATED"/>
    <property type="match status" value="1"/>
</dbReference>
<feature type="domain" description="ABC transporter" evidence="6">
    <location>
        <begin position="320"/>
        <end position="526"/>
    </location>
</feature>
<keyword evidence="2" id="KW-0547">Nucleotide-binding</keyword>
<dbReference type="Pfam" id="PF12848">
    <property type="entry name" value="ABC_tran_Xtn"/>
    <property type="match status" value="1"/>
</dbReference>
<organism evidence="7 8">
    <name type="scientific">Enterobacillus tribolii</name>
    <dbReference type="NCBI Taxonomy" id="1487935"/>
    <lineage>
        <taxon>Bacteria</taxon>
        <taxon>Pseudomonadati</taxon>
        <taxon>Pseudomonadota</taxon>
        <taxon>Gammaproteobacteria</taxon>
        <taxon>Enterobacterales</taxon>
        <taxon>Hafniaceae</taxon>
        <taxon>Enterobacillus</taxon>
    </lineage>
</organism>
<name>A0A370QHE9_9GAMM</name>
<dbReference type="FunFam" id="3.40.50.300:FF:000070">
    <property type="entry name" value="Putative ABC transporter ATP-binding component"/>
    <property type="match status" value="1"/>
</dbReference>
<gene>
    <name evidence="7" type="ORF">C8D90_10849</name>
</gene>
<dbReference type="InterPro" id="IPR032781">
    <property type="entry name" value="ABC_tran_Xtn"/>
</dbReference>
<dbReference type="SMART" id="SM00382">
    <property type="entry name" value="AAA"/>
    <property type="match status" value="2"/>
</dbReference>
<keyword evidence="8" id="KW-1185">Reference proteome</keyword>
<dbReference type="AlphaFoldDB" id="A0A370QHE9"/>
<evidence type="ECO:0000259" key="6">
    <source>
        <dbReference type="PROSITE" id="PS50893"/>
    </source>
</evidence>
<dbReference type="InterPro" id="IPR003439">
    <property type="entry name" value="ABC_transporter-like_ATP-bd"/>
</dbReference>
<dbReference type="InterPro" id="IPR050611">
    <property type="entry name" value="ABCF"/>
</dbReference>
<comment type="similarity">
    <text evidence="4">Belongs to the ABC transporter superfamily. ABCF family. YbiT subfamily.</text>
</comment>
<reference evidence="7 8" key="1">
    <citation type="submission" date="2018-07" db="EMBL/GenBank/DDBJ databases">
        <title>Genomic Encyclopedia of Type Strains, Phase IV (KMG-IV): sequencing the most valuable type-strain genomes for metagenomic binning, comparative biology and taxonomic classification.</title>
        <authorList>
            <person name="Goeker M."/>
        </authorList>
    </citation>
    <scope>NUCLEOTIDE SEQUENCE [LARGE SCALE GENOMIC DNA]</scope>
    <source>
        <strain evidence="7 8">DSM 103736</strain>
    </source>
</reference>
<dbReference type="OrthoDB" id="9762051at2"/>
<evidence type="ECO:0000256" key="3">
    <source>
        <dbReference type="ARBA" id="ARBA00022840"/>
    </source>
</evidence>
<accession>A0A370QHE9</accession>
<dbReference type="PROSITE" id="PS50893">
    <property type="entry name" value="ABC_TRANSPORTER_2"/>
    <property type="match status" value="2"/>
</dbReference>
<keyword evidence="1" id="KW-0677">Repeat</keyword>
<feature type="domain" description="ABC transporter" evidence="6">
    <location>
        <begin position="2"/>
        <end position="252"/>
    </location>
</feature>
<dbReference type="Pfam" id="PF00005">
    <property type="entry name" value="ABC_tran"/>
    <property type="match status" value="2"/>
</dbReference>
<sequence>MLTSNNITMQFGSKPLFENISVKFGGGNRYGLIGANGSGKSTLMKILGGDLAPTSGNVSLDPNERLGKLRQDQFAFEEYSVLDTVIMGHEELWAVKAERDRIYALPEMSEEEGYRVADLEVHYGEMDGYSAEARAGELLLGVGIPLEQHYGLMSEVAPGWKLRVLLAQALFANPDILLLDEPTNNLDIDTIRWLENVLNERNSTMIIISHDRHFLNMVCTHMADLDYGELRIYPGNYDDYMTAATQARERLLSDNAKKKAQIAELQSFVSRFSANASKSRQATSRARQIDKIKLDEVKASSRQNPFIRFEQDKKLFRNALEIEGLTKGFDNGSLFRNLKLLLEVGEKMAVLGTNGVGKTTLLRTLLGELTPESGSVKWSENASIGYYAQDHAHEFDCDLTLFEWMSQWKQENDDEQVVRGYLGRLLFSQDEIKKPVRVLSGGEKGRMLFGKLMMQRPNVLIMDEPTNHMDMESIESLNAALELYQGTLIFVSHDREFVSSLATRILEITPEKVIDFSGNYEDYLRSQGIN</sequence>
<dbReference type="PANTHER" id="PTHR19211">
    <property type="entry name" value="ATP-BINDING TRANSPORT PROTEIN-RELATED"/>
    <property type="match status" value="1"/>
</dbReference>
<evidence type="ECO:0000256" key="4">
    <source>
        <dbReference type="ARBA" id="ARBA00061551"/>
    </source>
</evidence>
<dbReference type="Gene3D" id="3.40.50.300">
    <property type="entry name" value="P-loop containing nucleotide triphosphate hydrolases"/>
    <property type="match status" value="2"/>
</dbReference>
<evidence type="ECO:0000256" key="5">
    <source>
        <dbReference type="ARBA" id="ARBA00074044"/>
    </source>
</evidence>
<evidence type="ECO:0000256" key="2">
    <source>
        <dbReference type="ARBA" id="ARBA00022741"/>
    </source>
</evidence>
<proteinExistence type="inferred from homology"/>
<keyword evidence="3" id="KW-0067">ATP-binding</keyword>
<dbReference type="SUPFAM" id="SSF52540">
    <property type="entry name" value="P-loop containing nucleoside triphosphate hydrolases"/>
    <property type="match status" value="2"/>
</dbReference>